<accession>A0A7S3YVH9</accession>
<evidence type="ECO:0000256" key="1">
    <source>
        <dbReference type="SAM" id="MobiDB-lite"/>
    </source>
</evidence>
<proteinExistence type="predicted"/>
<gene>
    <name evidence="2" type="ORF">LGLO00237_LOCUS14895</name>
</gene>
<feature type="region of interest" description="Disordered" evidence="1">
    <location>
        <begin position="1"/>
        <end position="20"/>
    </location>
</feature>
<protein>
    <submittedName>
        <fullName evidence="2">Uncharacterized protein</fullName>
    </submittedName>
</protein>
<dbReference type="EMBL" id="HBIV01020653">
    <property type="protein sequence ID" value="CAE0663293.1"/>
    <property type="molecule type" value="Transcribed_RNA"/>
</dbReference>
<organism evidence="2">
    <name type="scientific">Lotharella globosa</name>
    <dbReference type="NCBI Taxonomy" id="91324"/>
    <lineage>
        <taxon>Eukaryota</taxon>
        <taxon>Sar</taxon>
        <taxon>Rhizaria</taxon>
        <taxon>Cercozoa</taxon>
        <taxon>Chlorarachniophyceae</taxon>
        <taxon>Lotharella</taxon>
    </lineage>
</organism>
<dbReference type="AlphaFoldDB" id="A0A7S3YVH9"/>
<evidence type="ECO:0000313" key="2">
    <source>
        <dbReference type="EMBL" id="CAE0663293.1"/>
    </source>
</evidence>
<reference evidence="2" key="1">
    <citation type="submission" date="2021-01" db="EMBL/GenBank/DDBJ databases">
        <authorList>
            <person name="Corre E."/>
            <person name="Pelletier E."/>
            <person name="Niang G."/>
            <person name="Scheremetjew M."/>
            <person name="Finn R."/>
            <person name="Kale V."/>
            <person name="Holt S."/>
            <person name="Cochrane G."/>
            <person name="Meng A."/>
            <person name="Brown T."/>
            <person name="Cohen L."/>
        </authorList>
    </citation>
    <scope>NUCLEOTIDE SEQUENCE</scope>
    <source>
        <strain evidence="2">CCCM811</strain>
    </source>
</reference>
<sequence>MYASTPFHVQQSGGREKDKDASWRAKVKKWCTDCGQYAGDPKCSHCAIGKKIFSAPITQSDFVKIWEDEFKKTEEFKSIATEKQMRMVSSMIKKRISEIDLYEVIHENEIFFTPTQAANLACDRPDSLSLIHDLFSRVYCTWNINKEVKDVFASRTSKYTEVPSCYYATSIRKIYQIFMSDMVAKALTKMKDGGDSKDKTSPLPTTIAELAKAAKLNEDILQGVTMKDVKSVHEEDEVAPFVKKLQLKPGHASKLSRYMLDTFVPTSKRGKGALSAHVREHLRKFLDDYSKRLSSEAGRHD</sequence>
<name>A0A7S3YVH9_9EUKA</name>